<keyword evidence="3" id="KW-1185">Reference proteome</keyword>
<dbReference type="EMBL" id="JAJFAZ020000008">
    <property type="protein sequence ID" value="KAI5312713.1"/>
    <property type="molecule type" value="Genomic_DNA"/>
</dbReference>
<feature type="region of interest" description="Disordered" evidence="1">
    <location>
        <begin position="123"/>
        <end position="175"/>
    </location>
</feature>
<name>A0AAD4YLB6_PRUDU</name>
<feature type="compositionally biased region" description="Acidic residues" evidence="1">
    <location>
        <begin position="136"/>
        <end position="148"/>
    </location>
</feature>
<dbReference type="Proteomes" id="UP001054821">
    <property type="component" value="Chromosome 8"/>
</dbReference>
<comment type="caution">
    <text evidence="2">The sequence shown here is derived from an EMBL/GenBank/DDBJ whole genome shotgun (WGS) entry which is preliminary data.</text>
</comment>
<protein>
    <submittedName>
        <fullName evidence="2">Uncharacterized protein</fullName>
    </submittedName>
</protein>
<evidence type="ECO:0000313" key="3">
    <source>
        <dbReference type="Proteomes" id="UP001054821"/>
    </source>
</evidence>
<dbReference type="AlphaFoldDB" id="A0AAD4YLB6"/>
<reference evidence="2 3" key="1">
    <citation type="journal article" date="2022" name="G3 (Bethesda)">
        <title>Whole-genome sequence and methylome profiling of the almond [Prunus dulcis (Mill.) D.A. Webb] cultivar 'Nonpareil'.</title>
        <authorList>
            <person name="D'Amico-Willman K.M."/>
            <person name="Ouma W.Z."/>
            <person name="Meulia T."/>
            <person name="Sideli G.M."/>
            <person name="Gradziel T.M."/>
            <person name="Fresnedo-Ramirez J."/>
        </authorList>
    </citation>
    <scope>NUCLEOTIDE SEQUENCE [LARGE SCALE GENOMIC DNA]</scope>
    <source>
        <strain evidence="2">Clone GOH B32 T37-40</strain>
    </source>
</reference>
<evidence type="ECO:0000313" key="2">
    <source>
        <dbReference type="EMBL" id="KAI5312713.1"/>
    </source>
</evidence>
<evidence type="ECO:0000256" key="1">
    <source>
        <dbReference type="SAM" id="MobiDB-lite"/>
    </source>
</evidence>
<proteinExistence type="predicted"/>
<gene>
    <name evidence="2" type="ORF">L3X38_041887</name>
</gene>
<organism evidence="2 3">
    <name type="scientific">Prunus dulcis</name>
    <name type="common">Almond</name>
    <name type="synonym">Amygdalus dulcis</name>
    <dbReference type="NCBI Taxonomy" id="3755"/>
    <lineage>
        <taxon>Eukaryota</taxon>
        <taxon>Viridiplantae</taxon>
        <taxon>Streptophyta</taxon>
        <taxon>Embryophyta</taxon>
        <taxon>Tracheophyta</taxon>
        <taxon>Spermatophyta</taxon>
        <taxon>Magnoliopsida</taxon>
        <taxon>eudicotyledons</taxon>
        <taxon>Gunneridae</taxon>
        <taxon>Pentapetalae</taxon>
        <taxon>rosids</taxon>
        <taxon>fabids</taxon>
        <taxon>Rosales</taxon>
        <taxon>Rosaceae</taxon>
        <taxon>Amygdaloideae</taxon>
        <taxon>Amygdaleae</taxon>
        <taxon>Prunus</taxon>
    </lineage>
</organism>
<accession>A0AAD4YLB6</accession>
<sequence>MKLSEIEELPKKLLWEQAGRAFWLQASRAVIATEWAKMAYEDGHSKVSEAGKEAEAASDAVRVALEETERSRAAATEAAVREAISKYRSSEEFTALLDNKVGSEMADLVYLFKRFNPGQKLNLNFGTDPPPLPEGVTEEMIEDYEGEDAPPVSGPEGEAEDECRNAAPGAGEPSS</sequence>